<dbReference type="GO" id="GO:0016260">
    <property type="term" value="P:selenocysteine biosynthetic process"/>
    <property type="evidence" value="ECO:0007669"/>
    <property type="project" value="UniProtKB-UniRule"/>
</dbReference>
<dbReference type="InterPro" id="IPR010978">
    <property type="entry name" value="tRNA-bd_arm"/>
</dbReference>
<evidence type="ECO:0000256" key="3">
    <source>
        <dbReference type="ARBA" id="ARBA00010728"/>
    </source>
</evidence>
<dbReference type="AlphaFoldDB" id="A0A1F7JFV8"/>
<evidence type="ECO:0000256" key="4">
    <source>
        <dbReference type="ARBA" id="ARBA00022490"/>
    </source>
</evidence>
<feature type="binding site" evidence="12">
    <location>
        <begin position="228"/>
        <end position="230"/>
    </location>
    <ligand>
        <name>L-serine</name>
        <dbReference type="ChEBI" id="CHEBI:33384"/>
    </ligand>
</feature>
<dbReference type="EC" id="6.1.1.11" evidence="12"/>
<dbReference type="InterPro" id="IPR006195">
    <property type="entry name" value="aa-tRNA-synth_II"/>
</dbReference>
<sequence>MLSIDFIRQNKEKVLTSAKNKNFGDINLDKILSLDDKRHEVIIRIQKIREERNKLAGQKLNDKLRDTGRRLKEDLKKLEVELESIENKLKPLSLEIPNIALHDVKAGKDESENDVIKTVGDKTAFKFAPKDHLELGEKLDIIDVRRTAKVSGSRFGYLKNQGVLLEFALIELALKELITESFIPIIPPTLVKKRITEGLGYWQAGGNNDYYVVKEPDIDDGLMYLVGTAEHSIVPFHADEILDAKSLPLRYAAFSTCFRREAGSYGKDTRGIFRVHQFDKIEMVSFTTPEKGDEEHDFLLSMEERLFQKLEIPYQVIKMCTGDLGFPTARKYDIEAWIPSQNKYREVTSASTTTDFQARRLNIKFKDGNKKEFAYILNGTAFAIGRTLIAILENHQQLDGSVKIPKVLQPYCGFDKIEHI</sequence>
<dbReference type="GO" id="GO:0005524">
    <property type="term" value="F:ATP binding"/>
    <property type="evidence" value="ECO:0007669"/>
    <property type="project" value="UniProtKB-UniRule"/>
</dbReference>
<dbReference type="PROSITE" id="PS50862">
    <property type="entry name" value="AA_TRNA_LIGASE_II"/>
    <property type="match status" value="1"/>
</dbReference>
<dbReference type="HAMAP" id="MF_00176">
    <property type="entry name" value="Ser_tRNA_synth_type1"/>
    <property type="match status" value="1"/>
</dbReference>
<accession>A0A1F7JFV8</accession>
<comment type="subcellular location">
    <subcellularLocation>
        <location evidence="1 12">Cytoplasm</location>
    </subcellularLocation>
</comment>
<evidence type="ECO:0000256" key="2">
    <source>
        <dbReference type="ARBA" id="ARBA00005045"/>
    </source>
</evidence>
<keyword evidence="9 12" id="KW-0030">Aminoacyl-tRNA synthetase</keyword>
<evidence type="ECO:0000256" key="15">
    <source>
        <dbReference type="SAM" id="Coils"/>
    </source>
</evidence>
<feature type="binding site" evidence="12 14">
    <location>
        <begin position="346"/>
        <end position="349"/>
    </location>
    <ligand>
        <name>ATP</name>
        <dbReference type="ChEBI" id="CHEBI:30616"/>
    </ligand>
</feature>
<feature type="binding site" evidence="13">
    <location>
        <position position="228"/>
    </location>
    <ligand>
        <name>L-serine</name>
        <dbReference type="ChEBI" id="CHEBI:33384"/>
    </ligand>
</feature>
<feature type="coiled-coil region" evidence="15">
    <location>
        <begin position="61"/>
        <end position="95"/>
    </location>
</feature>
<dbReference type="InterPro" id="IPR002317">
    <property type="entry name" value="Ser-tRNA-ligase_type_1"/>
</dbReference>
<evidence type="ECO:0000256" key="5">
    <source>
        <dbReference type="ARBA" id="ARBA00022598"/>
    </source>
</evidence>
<dbReference type="Gene3D" id="1.10.287.40">
    <property type="entry name" value="Serine-tRNA synthetase, tRNA binding domain"/>
    <property type="match status" value="1"/>
</dbReference>
<dbReference type="Gene3D" id="3.30.930.10">
    <property type="entry name" value="Bira Bifunctional Protein, Domain 2"/>
    <property type="match status" value="1"/>
</dbReference>
<dbReference type="SUPFAM" id="SSF55681">
    <property type="entry name" value="Class II aaRS and biotin synthetases"/>
    <property type="match status" value="1"/>
</dbReference>
<feature type="binding site" evidence="12 14">
    <location>
        <begin position="259"/>
        <end position="261"/>
    </location>
    <ligand>
        <name>ATP</name>
        <dbReference type="ChEBI" id="CHEBI:30616"/>
    </ligand>
</feature>
<evidence type="ECO:0000256" key="14">
    <source>
        <dbReference type="PIRSR" id="PIRSR001529-2"/>
    </source>
</evidence>
<keyword evidence="6 12" id="KW-0547">Nucleotide-binding</keyword>
<evidence type="ECO:0000256" key="9">
    <source>
        <dbReference type="ARBA" id="ARBA00023146"/>
    </source>
</evidence>
<evidence type="ECO:0000256" key="8">
    <source>
        <dbReference type="ARBA" id="ARBA00022917"/>
    </source>
</evidence>
<comment type="similarity">
    <text evidence="3 12">Belongs to the class-II aminoacyl-tRNA synthetase family. Type-1 seryl-tRNA synthetase subfamily.</text>
</comment>
<feature type="site" description="Important for serine binding" evidence="13">
    <location>
        <position position="380"/>
    </location>
</feature>
<dbReference type="Proteomes" id="UP000177418">
    <property type="component" value="Unassembled WGS sequence"/>
</dbReference>
<comment type="catalytic activity">
    <reaction evidence="10 12">
        <text>tRNA(Sec) + L-serine + ATP = L-seryl-tRNA(Sec) + AMP + diphosphate + H(+)</text>
        <dbReference type="Rhea" id="RHEA:42580"/>
        <dbReference type="Rhea" id="RHEA-COMP:9742"/>
        <dbReference type="Rhea" id="RHEA-COMP:10128"/>
        <dbReference type="ChEBI" id="CHEBI:15378"/>
        <dbReference type="ChEBI" id="CHEBI:30616"/>
        <dbReference type="ChEBI" id="CHEBI:33019"/>
        <dbReference type="ChEBI" id="CHEBI:33384"/>
        <dbReference type="ChEBI" id="CHEBI:78442"/>
        <dbReference type="ChEBI" id="CHEBI:78533"/>
        <dbReference type="ChEBI" id="CHEBI:456215"/>
        <dbReference type="EC" id="6.1.1.11"/>
    </reaction>
</comment>
<dbReference type="InterPro" id="IPR045864">
    <property type="entry name" value="aa-tRNA-synth_II/BPL/LPL"/>
</dbReference>
<dbReference type="InterPro" id="IPR015866">
    <property type="entry name" value="Ser-tRNA-synth_1_N"/>
</dbReference>
<keyword evidence="4 12" id="KW-0963">Cytoplasm</keyword>
<feature type="binding site" evidence="12">
    <location>
        <position position="380"/>
    </location>
    <ligand>
        <name>L-serine</name>
        <dbReference type="ChEBI" id="CHEBI:33384"/>
    </ligand>
</feature>
<dbReference type="SUPFAM" id="SSF46589">
    <property type="entry name" value="tRNA-binding arm"/>
    <property type="match status" value="1"/>
</dbReference>
<comment type="catalytic activity">
    <reaction evidence="11 12">
        <text>tRNA(Ser) + L-serine + ATP = L-seryl-tRNA(Ser) + AMP + diphosphate + H(+)</text>
        <dbReference type="Rhea" id="RHEA:12292"/>
        <dbReference type="Rhea" id="RHEA-COMP:9669"/>
        <dbReference type="Rhea" id="RHEA-COMP:9703"/>
        <dbReference type="ChEBI" id="CHEBI:15378"/>
        <dbReference type="ChEBI" id="CHEBI:30616"/>
        <dbReference type="ChEBI" id="CHEBI:33019"/>
        <dbReference type="ChEBI" id="CHEBI:33384"/>
        <dbReference type="ChEBI" id="CHEBI:78442"/>
        <dbReference type="ChEBI" id="CHEBI:78533"/>
        <dbReference type="ChEBI" id="CHEBI:456215"/>
        <dbReference type="EC" id="6.1.1.11"/>
    </reaction>
</comment>
<evidence type="ECO:0000256" key="12">
    <source>
        <dbReference type="HAMAP-Rule" id="MF_00176"/>
    </source>
</evidence>
<dbReference type="CDD" id="cd00770">
    <property type="entry name" value="SerRS_core"/>
    <property type="match status" value="1"/>
</dbReference>
<dbReference type="Pfam" id="PF02403">
    <property type="entry name" value="Seryl_tRNA_N"/>
    <property type="match status" value="1"/>
</dbReference>
<dbReference type="GO" id="GO:0004828">
    <property type="term" value="F:serine-tRNA ligase activity"/>
    <property type="evidence" value="ECO:0007669"/>
    <property type="project" value="UniProtKB-UniRule"/>
</dbReference>
<protein>
    <recommendedName>
        <fullName evidence="12">Serine--tRNA ligase</fullName>
        <ecNumber evidence="12">6.1.1.11</ecNumber>
    </recommendedName>
    <alternativeName>
        <fullName evidence="12">Seryl-tRNA synthetase</fullName>
        <shortName evidence="12">SerRS</shortName>
    </alternativeName>
    <alternativeName>
        <fullName evidence="12">Seryl-tRNA(Ser/Sec) synthetase</fullName>
    </alternativeName>
</protein>
<dbReference type="InterPro" id="IPR042103">
    <property type="entry name" value="SerRS_1_N_sf"/>
</dbReference>
<dbReference type="Pfam" id="PF00587">
    <property type="entry name" value="tRNA-synt_2b"/>
    <property type="match status" value="1"/>
</dbReference>
<dbReference type="InterPro" id="IPR033729">
    <property type="entry name" value="SerRS_core"/>
</dbReference>
<organism evidence="17 18">
    <name type="scientific">Candidatus Roizmanbacteria bacterium RIFCSPLOWO2_02_FULL_36_11</name>
    <dbReference type="NCBI Taxonomy" id="1802071"/>
    <lineage>
        <taxon>Bacteria</taxon>
        <taxon>Candidatus Roizmaniibacteriota</taxon>
    </lineage>
</organism>
<evidence type="ECO:0000313" key="18">
    <source>
        <dbReference type="Proteomes" id="UP000177418"/>
    </source>
</evidence>
<dbReference type="InterPro" id="IPR002314">
    <property type="entry name" value="aa-tRNA-synt_IIb"/>
</dbReference>
<dbReference type="GO" id="GO:0005737">
    <property type="term" value="C:cytoplasm"/>
    <property type="evidence" value="ECO:0007669"/>
    <property type="project" value="UniProtKB-SubCell"/>
</dbReference>
<keyword evidence="7 12" id="KW-0067">ATP-binding</keyword>
<keyword evidence="15" id="KW-0175">Coiled coil</keyword>
<evidence type="ECO:0000256" key="13">
    <source>
        <dbReference type="PIRSR" id="PIRSR001529-1"/>
    </source>
</evidence>
<dbReference type="EMBL" id="MGAV01000015">
    <property type="protein sequence ID" value="OGK54446.1"/>
    <property type="molecule type" value="Genomic_DNA"/>
</dbReference>
<dbReference type="GO" id="GO:0006434">
    <property type="term" value="P:seryl-tRNA aminoacylation"/>
    <property type="evidence" value="ECO:0007669"/>
    <property type="project" value="UniProtKB-UniRule"/>
</dbReference>
<keyword evidence="8 12" id="KW-0648">Protein biosynthesis</keyword>
<comment type="domain">
    <text evidence="12">Consists of two distinct domains, a catalytic core and a N-terminal extension that is involved in tRNA binding.</text>
</comment>
<dbReference type="PIRSF" id="PIRSF001529">
    <property type="entry name" value="Ser-tRNA-synth_IIa"/>
    <property type="match status" value="1"/>
</dbReference>
<feature type="domain" description="Aminoacyl-transfer RNA synthetases class-II family profile" evidence="16">
    <location>
        <begin position="131"/>
        <end position="405"/>
    </location>
</feature>
<comment type="pathway">
    <text evidence="2 12">Aminoacyl-tRNA biosynthesis; selenocysteinyl-tRNA(Sec) biosynthesis; L-seryl-tRNA(Sec) from L-serine and tRNA(Sec): step 1/1.</text>
</comment>
<dbReference type="PRINTS" id="PR00981">
    <property type="entry name" value="TRNASYNTHSER"/>
</dbReference>
<feature type="binding site" evidence="12">
    <location>
        <position position="275"/>
    </location>
    <ligand>
        <name>ATP</name>
        <dbReference type="ChEBI" id="CHEBI:30616"/>
    </ligand>
</feature>
<feature type="binding site" evidence="13">
    <location>
        <position position="378"/>
    </location>
    <ligand>
        <name>L-serine</name>
        <dbReference type="ChEBI" id="CHEBI:33384"/>
    </ligand>
</feature>
<comment type="subunit">
    <text evidence="12">Homodimer. The tRNA molecule binds across the dimer.</text>
</comment>
<evidence type="ECO:0000256" key="6">
    <source>
        <dbReference type="ARBA" id="ARBA00022741"/>
    </source>
</evidence>
<comment type="function">
    <text evidence="12">Catalyzes the attachment of serine to tRNA(Ser). Is also able to aminoacylate tRNA(Sec) with serine, to form the misacylated tRNA L-seryl-tRNA(Sec), which will be further converted into selenocysteinyl-tRNA(Sec).</text>
</comment>
<feature type="binding site" evidence="12 13">
    <location>
        <position position="282"/>
    </location>
    <ligand>
        <name>L-serine</name>
        <dbReference type="ChEBI" id="CHEBI:33384"/>
    </ligand>
</feature>
<evidence type="ECO:0000256" key="7">
    <source>
        <dbReference type="ARBA" id="ARBA00022840"/>
    </source>
</evidence>
<keyword evidence="5 12" id="KW-0436">Ligase</keyword>
<dbReference type="PANTHER" id="PTHR43697:SF1">
    <property type="entry name" value="SERINE--TRNA LIGASE"/>
    <property type="match status" value="1"/>
</dbReference>
<evidence type="ECO:0000313" key="17">
    <source>
        <dbReference type="EMBL" id="OGK54446.1"/>
    </source>
</evidence>
<evidence type="ECO:0000259" key="16">
    <source>
        <dbReference type="PROSITE" id="PS50862"/>
    </source>
</evidence>
<evidence type="ECO:0000256" key="11">
    <source>
        <dbReference type="ARBA" id="ARBA00048823"/>
    </source>
</evidence>
<feature type="binding site" evidence="14">
    <location>
        <begin position="275"/>
        <end position="278"/>
    </location>
    <ligand>
        <name>ATP</name>
        <dbReference type="ChEBI" id="CHEBI:30616"/>
    </ligand>
</feature>
<name>A0A1F7JFV8_9BACT</name>
<dbReference type="PANTHER" id="PTHR43697">
    <property type="entry name" value="SERYL-TRNA SYNTHETASE"/>
    <property type="match status" value="1"/>
</dbReference>
<feature type="binding site" evidence="13">
    <location>
        <position position="259"/>
    </location>
    <ligand>
        <name>L-serine</name>
        <dbReference type="ChEBI" id="CHEBI:33384"/>
    </ligand>
</feature>
<dbReference type="NCBIfam" id="TIGR00414">
    <property type="entry name" value="serS"/>
    <property type="match status" value="1"/>
</dbReference>
<evidence type="ECO:0000256" key="1">
    <source>
        <dbReference type="ARBA" id="ARBA00004496"/>
    </source>
</evidence>
<comment type="caution">
    <text evidence="17">The sequence shown here is derived from an EMBL/GenBank/DDBJ whole genome shotgun (WGS) entry which is preliminary data.</text>
</comment>
<proteinExistence type="inferred from homology"/>
<reference evidence="17 18" key="1">
    <citation type="journal article" date="2016" name="Nat. Commun.">
        <title>Thousands of microbial genomes shed light on interconnected biogeochemical processes in an aquifer system.</title>
        <authorList>
            <person name="Anantharaman K."/>
            <person name="Brown C.T."/>
            <person name="Hug L.A."/>
            <person name="Sharon I."/>
            <person name="Castelle C.J."/>
            <person name="Probst A.J."/>
            <person name="Thomas B.C."/>
            <person name="Singh A."/>
            <person name="Wilkins M.J."/>
            <person name="Karaoz U."/>
            <person name="Brodie E.L."/>
            <person name="Williams K.H."/>
            <person name="Hubbard S.S."/>
            <person name="Banfield J.F."/>
        </authorList>
    </citation>
    <scope>NUCLEOTIDE SEQUENCE [LARGE SCALE GENOMIC DNA]</scope>
</reference>
<evidence type="ECO:0000256" key="10">
    <source>
        <dbReference type="ARBA" id="ARBA00047929"/>
    </source>
</evidence>
<gene>
    <name evidence="12" type="primary">serS</name>
    <name evidence="17" type="ORF">A3H78_06100</name>
</gene>
<dbReference type="UniPathway" id="UPA00906">
    <property type="reaction ID" value="UER00895"/>
</dbReference>